<dbReference type="PANTHER" id="PTHR32243">
    <property type="entry name" value="MALTOSE TRANSPORT SYSTEM PERMEASE-RELATED"/>
    <property type="match status" value="1"/>
</dbReference>
<dbReference type="RefSeq" id="WP_120060678.1">
    <property type="nucleotide sequence ID" value="NZ_QYRP01000002.1"/>
</dbReference>
<keyword evidence="6 7" id="KW-0472">Membrane</keyword>
<dbReference type="Gene3D" id="1.10.3720.10">
    <property type="entry name" value="MetI-like"/>
    <property type="match status" value="1"/>
</dbReference>
<feature type="domain" description="ABC transmembrane type-1" evidence="8">
    <location>
        <begin position="66"/>
        <end position="256"/>
    </location>
</feature>
<evidence type="ECO:0000256" key="1">
    <source>
        <dbReference type="ARBA" id="ARBA00004651"/>
    </source>
</evidence>
<keyword evidence="5 7" id="KW-1133">Transmembrane helix</keyword>
<dbReference type="InterPro" id="IPR035906">
    <property type="entry name" value="MetI-like_sf"/>
</dbReference>
<dbReference type="InterPro" id="IPR000515">
    <property type="entry name" value="MetI-like"/>
</dbReference>
<evidence type="ECO:0000256" key="2">
    <source>
        <dbReference type="ARBA" id="ARBA00022448"/>
    </source>
</evidence>
<feature type="transmembrane region" description="Helical" evidence="7">
    <location>
        <begin position="70"/>
        <end position="91"/>
    </location>
</feature>
<evidence type="ECO:0000256" key="6">
    <source>
        <dbReference type="ARBA" id="ARBA00023136"/>
    </source>
</evidence>
<dbReference type="EMBL" id="QYRP01000002">
    <property type="protein sequence ID" value="RJS46707.1"/>
    <property type="molecule type" value="Genomic_DNA"/>
</dbReference>
<feature type="transmembrane region" description="Helical" evidence="7">
    <location>
        <begin position="234"/>
        <end position="256"/>
    </location>
</feature>
<evidence type="ECO:0000259" key="8">
    <source>
        <dbReference type="PROSITE" id="PS50928"/>
    </source>
</evidence>
<proteinExistence type="inferred from homology"/>
<evidence type="ECO:0000256" key="3">
    <source>
        <dbReference type="ARBA" id="ARBA00022475"/>
    </source>
</evidence>
<dbReference type="PANTHER" id="PTHR32243:SF52">
    <property type="entry name" value="ABC TRANSPORTER PERMEASE PROTEIN"/>
    <property type="match status" value="1"/>
</dbReference>
<dbReference type="GO" id="GO:0005886">
    <property type="term" value="C:plasma membrane"/>
    <property type="evidence" value="ECO:0007669"/>
    <property type="project" value="UniProtKB-SubCell"/>
</dbReference>
<name>A0A3A5HG41_9ACTN</name>
<dbReference type="CDD" id="cd06261">
    <property type="entry name" value="TM_PBP2"/>
    <property type="match status" value="1"/>
</dbReference>
<evidence type="ECO:0000256" key="5">
    <source>
        <dbReference type="ARBA" id="ARBA00022989"/>
    </source>
</evidence>
<sequence length="270" mass="29636">MKSYKEFMLTALTWVLVLGFFFPVFWMFLNGFKPESKASTVDPVFFFTPVLDGYRAAMDRGMFAYLGNSMIAAVGSTLIVILLAFPAAYSLSVRRIKKVDDAMFFFISTRFMPIAAAVLPLYMILKSIGGLDNIYLLTLIYASINLPIAIWMMRSFLLEVPGEVIEACRLDGAGFLREMTRIVLPLVLPGLSAAALICFIFAWNEYFLALLLTSSDSKTAPPFLGSFVDGRGQFLAVLSAAATIAALPVIVAGWVAQKQLVRGLSMGAVK</sequence>
<feature type="transmembrane region" description="Helical" evidence="7">
    <location>
        <begin position="134"/>
        <end position="153"/>
    </location>
</feature>
<evidence type="ECO:0000313" key="10">
    <source>
        <dbReference type="Proteomes" id="UP000276542"/>
    </source>
</evidence>
<comment type="subcellular location">
    <subcellularLocation>
        <location evidence="1 7">Cell membrane</location>
        <topology evidence="1 7">Multi-pass membrane protein</topology>
    </subcellularLocation>
</comment>
<keyword evidence="2 7" id="KW-0813">Transport</keyword>
<evidence type="ECO:0000256" key="7">
    <source>
        <dbReference type="RuleBase" id="RU363032"/>
    </source>
</evidence>
<comment type="caution">
    <text evidence="9">The sequence shown here is derived from an EMBL/GenBank/DDBJ whole genome shotgun (WGS) entry which is preliminary data.</text>
</comment>
<feature type="transmembrane region" description="Helical" evidence="7">
    <location>
        <begin position="103"/>
        <end position="122"/>
    </location>
</feature>
<dbReference type="PROSITE" id="PS50928">
    <property type="entry name" value="ABC_TM1"/>
    <property type="match status" value="1"/>
</dbReference>
<keyword evidence="4 7" id="KW-0812">Transmembrane</keyword>
<protein>
    <submittedName>
        <fullName evidence="9">Carbohydrate ABC transporter permease</fullName>
    </submittedName>
</protein>
<keyword evidence="10" id="KW-1185">Reference proteome</keyword>
<comment type="similarity">
    <text evidence="7">Belongs to the binding-protein-dependent transport system permease family.</text>
</comment>
<organism evidence="9 10">
    <name type="scientific">Nocardioides cavernaquae</name>
    <dbReference type="NCBI Taxonomy" id="2321396"/>
    <lineage>
        <taxon>Bacteria</taxon>
        <taxon>Bacillati</taxon>
        <taxon>Actinomycetota</taxon>
        <taxon>Actinomycetes</taxon>
        <taxon>Propionibacteriales</taxon>
        <taxon>Nocardioidaceae</taxon>
        <taxon>Nocardioides</taxon>
    </lineage>
</organism>
<feature type="transmembrane region" description="Helical" evidence="7">
    <location>
        <begin position="182"/>
        <end position="203"/>
    </location>
</feature>
<feature type="transmembrane region" description="Helical" evidence="7">
    <location>
        <begin position="7"/>
        <end position="29"/>
    </location>
</feature>
<dbReference type="SUPFAM" id="SSF161098">
    <property type="entry name" value="MetI-like"/>
    <property type="match status" value="1"/>
</dbReference>
<dbReference type="Proteomes" id="UP000276542">
    <property type="component" value="Unassembled WGS sequence"/>
</dbReference>
<dbReference type="InterPro" id="IPR050901">
    <property type="entry name" value="BP-dep_ABC_trans_perm"/>
</dbReference>
<dbReference type="OrthoDB" id="9794684at2"/>
<gene>
    <name evidence="9" type="ORF">D4739_11100</name>
</gene>
<evidence type="ECO:0000313" key="9">
    <source>
        <dbReference type="EMBL" id="RJS46707.1"/>
    </source>
</evidence>
<reference evidence="10" key="1">
    <citation type="submission" date="2018-09" db="EMBL/GenBank/DDBJ databases">
        <authorList>
            <person name="Zhu H."/>
        </authorList>
    </citation>
    <scope>NUCLEOTIDE SEQUENCE [LARGE SCALE GENOMIC DNA]</scope>
    <source>
        <strain evidence="10">K1W22B-1</strain>
    </source>
</reference>
<accession>A0A3A5HG41</accession>
<evidence type="ECO:0000256" key="4">
    <source>
        <dbReference type="ARBA" id="ARBA00022692"/>
    </source>
</evidence>
<dbReference type="GO" id="GO:0055085">
    <property type="term" value="P:transmembrane transport"/>
    <property type="evidence" value="ECO:0007669"/>
    <property type="project" value="InterPro"/>
</dbReference>
<dbReference type="Pfam" id="PF00528">
    <property type="entry name" value="BPD_transp_1"/>
    <property type="match status" value="1"/>
</dbReference>
<dbReference type="AlphaFoldDB" id="A0A3A5HG41"/>
<keyword evidence="3" id="KW-1003">Cell membrane</keyword>